<evidence type="ECO:0000256" key="5">
    <source>
        <dbReference type="ARBA" id="ARBA00023187"/>
    </source>
</evidence>
<dbReference type="Ensembl" id="ENSSHAT00000006998.2">
    <property type="protein sequence ID" value="ENSSHAP00000006937.2"/>
    <property type="gene ID" value="ENSSHAG00000006029.2"/>
</dbReference>
<dbReference type="InParanoid" id="G3VUT2"/>
<dbReference type="AlphaFoldDB" id="G3VUT2"/>
<dbReference type="GeneTree" id="ENSGT00730000111085"/>
<keyword evidence="3 7" id="KW-0507">mRNA processing</keyword>
<evidence type="ECO:0000256" key="4">
    <source>
        <dbReference type="ARBA" id="ARBA00022728"/>
    </source>
</evidence>
<reference evidence="9" key="3">
    <citation type="submission" date="2025-09" db="UniProtKB">
        <authorList>
            <consortium name="Ensembl"/>
        </authorList>
    </citation>
    <scope>IDENTIFICATION</scope>
</reference>
<dbReference type="InterPro" id="IPR005037">
    <property type="entry name" value="PRP38"/>
</dbReference>
<proteinExistence type="inferred from homology"/>
<evidence type="ECO:0000256" key="1">
    <source>
        <dbReference type="ARBA" id="ARBA00004123"/>
    </source>
</evidence>
<evidence type="ECO:0000256" key="3">
    <source>
        <dbReference type="ARBA" id="ARBA00022664"/>
    </source>
</evidence>
<comment type="similarity">
    <text evidence="2 7">Belongs to the PRP38 family.</text>
</comment>
<keyword evidence="4 7" id="KW-0747">Spliceosome</keyword>
<feature type="region of interest" description="Disordered" evidence="8">
    <location>
        <begin position="176"/>
        <end position="217"/>
    </location>
</feature>
<name>G3VUT2_SARHA</name>
<dbReference type="Pfam" id="PF03371">
    <property type="entry name" value="PRP38"/>
    <property type="match status" value="1"/>
</dbReference>
<evidence type="ECO:0000256" key="2">
    <source>
        <dbReference type="ARBA" id="ARBA00006164"/>
    </source>
</evidence>
<dbReference type="GO" id="GO:0005681">
    <property type="term" value="C:spliceosomal complex"/>
    <property type="evidence" value="ECO:0007669"/>
    <property type="project" value="UniProtKB-KW"/>
</dbReference>
<evidence type="ECO:0000313" key="10">
    <source>
        <dbReference type="Proteomes" id="UP000007648"/>
    </source>
</evidence>
<evidence type="ECO:0000256" key="6">
    <source>
        <dbReference type="ARBA" id="ARBA00023242"/>
    </source>
</evidence>
<accession>G3VUT2</accession>
<protein>
    <recommendedName>
        <fullName evidence="7">Pre-mRNA-splicing factor 38B</fullName>
    </recommendedName>
</protein>
<keyword evidence="5 7" id="KW-0508">mRNA splicing</keyword>
<sequence length="304" mass="36024">MAKRTAKNAHHVHGTEPQFLVEKTIRTRIYKSKYWKKECCRLTDELLTERAADLTSVGGVFGPNSQPTAFLCLTLKMLQMQPHKVVVIEFIRNEDFEYARVLGALYMRLTGTARDCHKYLEPLYNDDRNIRIRNRNGDFKSMRAKEFIHQLLHSERVCDIWLPRLQKRQVLEETGPPELPVSVLGKETEDANSTEEEDMHQGQLETNPPGHHRWQSYRDRDRGSLEPLYSGSESQFLKRRKRVGGWEISHSRNPTYNRSRFRVWNRNPRHYWNRSWLWRTPLGARDTSKSPETLKKRHRKSRLC</sequence>
<evidence type="ECO:0000256" key="8">
    <source>
        <dbReference type="SAM" id="MobiDB-lite"/>
    </source>
</evidence>
<keyword evidence="6 7" id="KW-0539">Nucleus</keyword>
<evidence type="ECO:0000256" key="7">
    <source>
        <dbReference type="RuleBase" id="RU367025"/>
    </source>
</evidence>
<dbReference type="eggNOG" id="KOG2889">
    <property type="taxonomic scope" value="Eukaryota"/>
</dbReference>
<reference evidence="9 10" key="1">
    <citation type="journal article" date="2011" name="Proc. Natl. Acad. Sci. U.S.A.">
        <title>Genetic diversity and population structure of the endangered marsupial Sarcophilus harrisii (Tasmanian devil).</title>
        <authorList>
            <person name="Miller W."/>
            <person name="Hayes V.M."/>
            <person name="Ratan A."/>
            <person name="Petersen D.C."/>
            <person name="Wittekindt N.E."/>
            <person name="Miller J."/>
            <person name="Walenz B."/>
            <person name="Knight J."/>
            <person name="Qi J."/>
            <person name="Zhao F."/>
            <person name="Wang Q."/>
            <person name="Bedoya-Reina O.C."/>
            <person name="Katiyar N."/>
            <person name="Tomsho L.P."/>
            <person name="Kasson L.M."/>
            <person name="Hardie R.A."/>
            <person name="Woodbridge P."/>
            <person name="Tindall E.A."/>
            <person name="Bertelsen M.F."/>
            <person name="Dixon D."/>
            <person name="Pyecroft S."/>
            <person name="Helgen K.M."/>
            <person name="Lesk A.M."/>
            <person name="Pringle T.H."/>
            <person name="Patterson N."/>
            <person name="Zhang Y."/>
            <person name="Kreiss A."/>
            <person name="Woods G.M."/>
            <person name="Jones M.E."/>
            <person name="Schuster S.C."/>
        </authorList>
    </citation>
    <scope>NUCLEOTIDE SEQUENCE [LARGE SCALE GENOMIC DNA]</scope>
</reference>
<reference evidence="9" key="2">
    <citation type="submission" date="2025-08" db="UniProtKB">
        <authorList>
            <consortium name="Ensembl"/>
        </authorList>
    </citation>
    <scope>IDENTIFICATION</scope>
</reference>
<dbReference type="FunCoup" id="G3VUT2">
    <property type="interactions" value="3043"/>
</dbReference>
<organism evidence="9 10">
    <name type="scientific">Sarcophilus harrisii</name>
    <name type="common">Tasmanian devil</name>
    <name type="synonym">Sarcophilus laniarius</name>
    <dbReference type="NCBI Taxonomy" id="9305"/>
    <lineage>
        <taxon>Eukaryota</taxon>
        <taxon>Metazoa</taxon>
        <taxon>Chordata</taxon>
        <taxon>Craniata</taxon>
        <taxon>Vertebrata</taxon>
        <taxon>Euteleostomi</taxon>
        <taxon>Mammalia</taxon>
        <taxon>Metatheria</taxon>
        <taxon>Dasyuromorphia</taxon>
        <taxon>Dasyuridae</taxon>
        <taxon>Sarcophilus</taxon>
    </lineage>
</organism>
<dbReference type="Proteomes" id="UP000007648">
    <property type="component" value="Unassembled WGS sequence"/>
</dbReference>
<evidence type="ECO:0000313" key="9">
    <source>
        <dbReference type="Ensembl" id="ENSSHAP00000006937.2"/>
    </source>
</evidence>
<dbReference type="HOGENOM" id="CLU_039466_2_0_1"/>
<comment type="subcellular location">
    <subcellularLocation>
        <location evidence="1 7">Nucleus</location>
    </subcellularLocation>
</comment>
<dbReference type="PANTHER" id="PTHR23142">
    <property type="entry name" value="PRE-MRNA-SPLICING FACTOR 38A-RELATED"/>
    <property type="match status" value="1"/>
</dbReference>
<comment type="function">
    <text evidence="7">May be required for pre-mRNA splicing.</text>
</comment>
<dbReference type="GO" id="GO:0000398">
    <property type="term" value="P:mRNA splicing, via spliceosome"/>
    <property type="evidence" value="ECO:0007669"/>
    <property type="project" value="UniProtKB-UniRule"/>
</dbReference>
<keyword evidence="10" id="KW-1185">Reference proteome</keyword>
<dbReference type="STRING" id="9305.ENSSHAP00000006937"/>